<accession>A0A1I6V8C2</accession>
<evidence type="ECO:0000256" key="1">
    <source>
        <dbReference type="ARBA" id="ARBA00022527"/>
    </source>
</evidence>
<gene>
    <name evidence="3" type="ORF">SAMN05444716_107179</name>
</gene>
<evidence type="ECO:0000313" key="3">
    <source>
        <dbReference type="EMBL" id="SFT09941.1"/>
    </source>
</evidence>
<reference evidence="4" key="1">
    <citation type="submission" date="2016-10" db="EMBL/GenBank/DDBJ databases">
        <authorList>
            <person name="Varghese N."/>
            <person name="Submissions S."/>
        </authorList>
    </citation>
    <scope>NUCLEOTIDE SEQUENCE [LARGE SCALE GENOMIC DNA]</scope>
    <source>
        <strain evidence="4">CGMCC 4.7047</strain>
    </source>
</reference>
<dbReference type="Pfam" id="PF13581">
    <property type="entry name" value="HATPase_c_2"/>
    <property type="match status" value="1"/>
</dbReference>
<proteinExistence type="predicted"/>
<organism evidence="3 4">
    <name type="scientific">Streptomyces harbinensis</name>
    <dbReference type="NCBI Taxonomy" id="1176198"/>
    <lineage>
        <taxon>Bacteria</taxon>
        <taxon>Bacillati</taxon>
        <taxon>Actinomycetota</taxon>
        <taxon>Actinomycetes</taxon>
        <taxon>Kitasatosporales</taxon>
        <taxon>Streptomycetaceae</taxon>
        <taxon>Streptomyces</taxon>
    </lineage>
</organism>
<feature type="domain" description="Histidine kinase/HSP90-like ATPase" evidence="2">
    <location>
        <begin position="8"/>
        <end position="120"/>
    </location>
</feature>
<dbReference type="PANTHER" id="PTHR35526:SF3">
    <property type="entry name" value="ANTI-SIGMA-F FACTOR RSBW"/>
    <property type="match status" value="1"/>
</dbReference>
<protein>
    <submittedName>
        <fullName evidence="3">Anti-sigma regulatory factor (Ser/Thr protein kinase)</fullName>
    </submittedName>
</protein>
<keyword evidence="4" id="KW-1185">Reference proteome</keyword>
<dbReference type="Gene3D" id="3.30.565.10">
    <property type="entry name" value="Histidine kinase-like ATPase, C-terminal domain"/>
    <property type="match status" value="1"/>
</dbReference>
<sequence>MPTHRRTFPGLPEEVSRARHWIREILGGHPCAQDAELIVTELSANAITHTNSAGAAFRIAVTCTGDTVKIAVTDAGGAHHRPHIEHQDNSSPHGRGLFLVFACASTVDIRGDHHGHTVTAELTGKPTGTRTC</sequence>
<evidence type="ECO:0000313" key="4">
    <source>
        <dbReference type="Proteomes" id="UP000198873"/>
    </source>
</evidence>
<dbReference type="InterPro" id="IPR036890">
    <property type="entry name" value="HATPase_C_sf"/>
</dbReference>
<dbReference type="SUPFAM" id="SSF55874">
    <property type="entry name" value="ATPase domain of HSP90 chaperone/DNA topoisomerase II/histidine kinase"/>
    <property type="match status" value="1"/>
</dbReference>
<keyword evidence="3" id="KW-0808">Transferase</keyword>
<name>A0A1I6V8C2_9ACTN</name>
<dbReference type="CDD" id="cd16936">
    <property type="entry name" value="HATPase_RsbW-like"/>
    <property type="match status" value="1"/>
</dbReference>
<evidence type="ECO:0000259" key="2">
    <source>
        <dbReference type="Pfam" id="PF13581"/>
    </source>
</evidence>
<dbReference type="InterPro" id="IPR003594">
    <property type="entry name" value="HATPase_dom"/>
</dbReference>
<dbReference type="PANTHER" id="PTHR35526">
    <property type="entry name" value="ANTI-SIGMA-F FACTOR RSBW-RELATED"/>
    <property type="match status" value="1"/>
</dbReference>
<dbReference type="EMBL" id="FPAB01000007">
    <property type="protein sequence ID" value="SFT09941.1"/>
    <property type="molecule type" value="Genomic_DNA"/>
</dbReference>
<dbReference type="STRING" id="1176198.SAMN05444716_107179"/>
<dbReference type="RefSeq" id="WP_093843882.1">
    <property type="nucleotide sequence ID" value="NZ_FPAB01000007.1"/>
</dbReference>
<dbReference type="Proteomes" id="UP000198873">
    <property type="component" value="Unassembled WGS sequence"/>
</dbReference>
<dbReference type="AlphaFoldDB" id="A0A1I6V8C2"/>
<dbReference type="InterPro" id="IPR050267">
    <property type="entry name" value="Anti-sigma-factor_SerPK"/>
</dbReference>
<dbReference type="GO" id="GO:0004674">
    <property type="term" value="F:protein serine/threonine kinase activity"/>
    <property type="evidence" value="ECO:0007669"/>
    <property type="project" value="UniProtKB-KW"/>
</dbReference>
<keyword evidence="3" id="KW-0418">Kinase</keyword>
<keyword evidence="1" id="KW-0723">Serine/threonine-protein kinase</keyword>